<evidence type="ECO:0000256" key="1">
    <source>
        <dbReference type="PROSITE-ProRule" id="PRU00024"/>
    </source>
</evidence>
<dbReference type="GO" id="GO:0005634">
    <property type="term" value="C:nucleus"/>
    <property type="evidence" value="ECO:0007669"/>
    <property type="project" value="TreeGrafter"/>
</dbReference>
<dbReference type="Proteomes" id="UP000012073">
    <property type="component" value="Unassembled WGS sequence"/>
</dbReference>
<dbReference type="PROSITE" id="PS50119">
    <property type="entry name" value="ZF_BBOX"/>
    <property type="match status" value="2"/>
</dbReference>
<reference evidence="5" key="1">
    <citation type="journal article" date="2013" name="Proc. Natl. Acad. Sci. U.S.A.">
        <title>Genome structure and metabolic features in the red seaweed Chondrus crispus shed light on evolution of the Archaeplastida.</title>
        <authorList>
            <person name="Collen J."/>
            <person name="Porcel B."/>
            <person name="Carre W."/>
            <person name="Ball S.G."/>
            <person name="Chaparro C."/>
            <person name="Tonon T."/>
            <person name="Barbeyron T."/>
            <person name="Michel G."/>
            <person name="Noel B."/>
            <person name="Valentin K."/>
            <person name="Elias M."/>
            <person name="Artiguenave F."/>
            <person name="Arun A."/>
            <person name="Aury J.M."/>
            <person name="Barbosa-Neto J.F."/>
            <person name="Bothwell J.H."/>
            <person name="Bouget F.Y."/>
            <person name="Brillet L."/>
            <person name="Cabello-Hurtado F."/>
            <person name="Capella-Gutierrez S."/>
            <person name="Charrier B."/>
            <person name="Cladiere L."/>
            <person name="Cock J.M."/>
            <person name="Coelho S.M."/>
            <person name="Colleoni C."/>
            <person name="Czjzek M."/>
            <person name="Da Silva C."/>
            <person name="Delage L."/>
            <person name="Denoeud F."/>
            <person name="Deschamps P."/>
            <person name="Dittami S.M."/>
            <person name="Gabaldon T."/>
            <person name="Gachon C.M."/>
            <person name="Groisillier A."/>
            <person name="Herve C."/>
            <person name="Jabbari K."/>
            <person name="Katinka M."/>
            <person name="Kloareg B."/>
            <person name="Kowalczyk N."/>
            <person name="Labadie K."/>
            <person name="Leblanc C."/>
            <person name="Lopez P.J."/>
            <person name="McLachlan D.H."/>
            <person name="Meslet-Cladiere L."/>
            <person name="Moustafa A."/>
            <person name="Nehr Z."/>
            <person name="Nyvall Collen P."/>
            <person name="Panaud O."/>
            <person name="Partensky F."/>
            <person name="Poulain J."/>
            <person name="Rensing S.A."/>
            <person name="Rousvoal S."/>
            <person name="Samson G."/>
            <person name="Symeonidi A."/>
            <person name="Weissenbach J."/>
            <person name="Zambounis A."/>
            <person name="Wincker P."/>
            <person name="Boyen C."/>
        </authorList>
    </citation>
    <scope>NUCLEOTIDE SEQUENCE [LARGE SCALE GENOMIC DNA]</scope>
    <source>
        <strain evidence="5">cv. Stackhouse</strain>
    </source>
</reference>
<dbReference type="GO" id="GO:0006355">
    <property type="term" value="P:regulation of DNA-templated transcription"/>
    <property type="evidence" value="ECO:0007669"/>
    <property type="project" value="TreeGrafter"/>
</dbReference>
<dbReference type="EMBL" id="HG001789">
    <property type="protein sequence ID" value="CDF36563.1"/>
    <property type="molecule type" value="Genomic_DNA"/>
</dbReference>
<dbReference type="AlphaFoldDB" id="R7QFN9"/>
<keyword evidence="1" id="KW-0863">Zinc-finger</keyword>
<sequence>MTRLFGVRAVCDGCLSAAATVFCVNHRTVVCFSCDDEQHASPHTASHQRVDLSSAVTALPFCERCDDAPAIVYCESEGITFCDKCDCVSHASQTSPPHCRTPISSTLRHRPVEFRGLPDNRTSSVYQVSSSPSFPASTRTKLSHLDSTKNGNDGRARRRAFMCAHVRRSSATARARSQTARADACACTSYSYAGKWRMRASSGDRAPRCTSPASRCTLLTDAPYKVDGSRPSFVTPVHIAPFRTTAALMTGAQMARWRGCRDRTAAEGGFGGGPRW</sequence>
<dbReference type="Gramene" id="CDF36563">
    <property type="protein sequence ID" value="CDF36563"/>
    <property type="gene ID" value="CHC_T00004878001"/>
</dbReference>
<evidence type="ECO:0000259" key="3">
    <source>
        <dbReference type="PROSITE" id="PS50119"/>
    </source>
</evidence>
<dbReference type="InterPro" id="IPR051979">
    <property type="entry name" value="B-box_zinc_finger"/>
</dbReference>
<dbReference type="PANTHER" id="PTHR31832:SF5">
    <property type="entry name" value="OS09G0527900 PROTEIN"/>
    <property type="match status" value="1"/>
</dbReference>
<dbReference type="GO" id="GO:0008270">
    <property type="term" value="F:zinc ion binding"/>
    <property type="evidence" value="ECO:0007669"/>
    <property type="project" value="UniProtKB-KW"/>
</dbReference>
<protein>
    <recommendedName>
        <fullName evidence="3">B box-type domain-containing protein</fullName>
    </recommendedName>
</protein>
<dbReference type="RefSeq" id="XP_005716382.1">
    <property type="nucleotide sequence ID" value="XM_005716325.1"/>
</dbReference>
<dbReference type="KEGG" id="ccp:CHC_T00004878001"/>
<feature type="compositionally biased region" description="Low complexity" evidence="2">
    <location>
        <begin position="123"/>
        <end position="133"/>
    </location>
</feature>
<organism evidence="4 5">
    <name type="scientific">Chondrus crispus</name>
    <name type="common">Carrageen Irish moss</name>
    <name type="synonym">Polymorpha crispa</name>
    <dbReference type="NCBI Taxonomy" id="2769"/>
    <lineage>
        <taxon>Eukaryota</taxon>
        <taxon>Rhodophyta</taxon>
        <taxon>Florideophyceae</taxon>
        <taxon>Rhodymeniophycidae</taxon>
        <taxon>Gigartinales</taxon>
        <taxon>Gigartinaceae</taxon>
        <taxon>Chondrus</taxon>
    </lineage>
</organism>
<evidence type="ECO:0000313" key="4">
    <source>
        <dbReference type="EMBL" id="CDF36563.1"/>
    </source>
</evidence>
<keyword evidence="1" id="KW-0479">Metal-binding</keyword>
<dbReference type="SMART" id="SM00336">
    <property type="entry name" value="BBOX"/>
    <property type="match status" value="2"/>
</dbReference>
<feature type="region of interest" description="Disordered" evidence="2">
    <location>
        <begin position="118"/>
        <end position="154"/>
    </location>
</feature>
<dbReference type="PANTHER" id="PTHR31832">
    <property type="entry name" value="B-BOX ZINC FINGER PROTEIN 22"/>
    <property type="match status" value="1"/>
</dbReference>
<feature type="domain" description="B box-type" evidence="3">
    <location>
        <begin position="57"/>
        <end position="103"/>
    </location>
</feature>
<dbReference type="InterPro" id="IPR000315">
    <property type="entry name" value="Znf_B-box"/>
</dbReference>
<name>R7QFN9_CHOCR</name>
<keyword evidence="1" id="KW-0862">Zinc</keyword>
<feature type="compositionally biased region" description="Basic and acidic residues" evidence="2">
    <location>
        <begin position="143"/>
        <end position="154"/>
    </location>
</feature>
<evidence type="ECO:0000256" key="2">
    <source>
        <dbReference type="SAM" id="MobiDB-lite"/>
    </source>
</evidence>
<proteinExistence type="predicted"/>
<gene>
    <name evidence="4" type="ORF">CHC_T00004878001</name>
</gene>
<dbReference type="GeneID" id="17324114"/>
<feature type="domain" description="B box-type" evidence="3">
    <location>
        <begin position="6"/>
        <end position="52"/>
    </location>
</feature>
<accession>R7QFN9</accession>
<dbReference type="OrthoDB" id="153872at2759"/>
<evidence type="ECO:0000313" key="5">
    <source>
        <dbReference type="Proteomes" id="UP000012073"/>
    </source>
</evidence>
<keyword evidence="5" id="KW-1185">Reference proteome</keyword>